<comment type="subcellular location">
    <subcellularLocation>
        <location evidence="1">Cytoplasmic vesicle</location>
    </subcellularLocation>
    <subcellularLocation>
        <location evidence="2">Golgi apparatus</location>
    </subcellularLocation>
</comment>
<evidence type="ECO:0000256" key="1">
    <source>
        <dbReference type="ARBA" id="ARBA00004541"/>
    </source>
</evidence>
<dbReference type="SUPFAM" id="SSF47923">
    <property type="entry name" value="Ypt/Rab-GAP domain of gyp1p"/>
    <property type="match status" value="2"/>
</dbReference>
<evidence type="ECO:0000313" key="14">
    <source>
        <dbReference type="EnsemblMetazoa" id="CapteP168356"/>
    </source>
</evidence>
<dbReference type="Gene3D" id="1.10.10.750">
    <property type="entry name" value="Ypt/Rab-GAP domain of gyp1p, domain 1"/>
    <property type="match status" value="1"/>
</dbReference>
<dbReference type="FunFam" id="1.10.10.750:FF:000001">
    <property type="entry name" value="TBC1 domain family member 10A"/>
    <property type="match status" value="1"/>
</dbReference>
<dbReference type="EMBL" id="KB311578">
    <property type="protein sequence ID" value="ELT89018.1"/>
    <property type="molecule type" value="Genomic_DNA"/>
</dbReference>
<accession>R7T6M5</accession>
<proteinExistence type="predicted"/>
<dbReference type="SMART" id="SM00164">
    <property type="entry name" value="TBC"/>
    <property type="match status" value="1"/>
</dbReference>
<dbReference type="EMBL" id="AMQN01003344">
    <property type="status" value="NOT_ANNOTATED_CDS"/>
    <property type="molecule type" value="Genomic_DNA"/>
</dbReference>
<dbReference type="GO" id="GO:0031410">
    <property type="term" value="C:cytoplasmic vesicle"/>
    <property type="evidence" value="ECO:0007669"/>
    <property type="project" value="UniProtKB-SubCell"/>
</dbReference>
<evidence type="ECO:0000256" key="3">
    <source>
        <dbReference type="ARBA" id="ARBA00022468"/>
    </source>
</evidence>
<evidence type="ECO:0000259" key="12">
    <source>
        <dbReference type="PROSITE" id="PS50086"/>
    </source>
</evidence>
<dbReference type="GO" id="GO:0005096">
    <property type="term" value="F:GTPase activator activity"/>
    <property type="evidence" value="ECO:0007669"/>
    <property type="project" value="UniProtKB-KW"/>
</dbReference>
<feature type="region of interest" description="Disordered" evidence="11">
    <location>
        <begin position="412"/>
        <end position="432"/>
    </location>
</feature>
<dbReference type="Proteomes" id="UP000014760">
    <property type="component" value="Unassembled WGS sequence"/>
</dbReference>
<sequence>MNVLVSSSGVTLAPEERESLENAARERNAIVAKYDGGREAGAQIDAWEDPAFEVYHVTDRYGFIQYVDQPLAMRRQRTIERDRTTKWVKMMKHWDRYFPSEKLERRVFKGIPEALRGEIWSRILDLNRMKQEQPGVYEAMKSRAREWSPDIRQIDLDVNRTYRDHIMFRKRYDVKQQALFHVLAAYSMYNTEVGYCQGMSQIAALLLMYMNEEDAFWALSALLTNKKHLMHGFFIPGFPKLMRFQDHFDRTLKKLQPKLKKHFDRNEIPVSLYTIKWFLQCFLDRVPFRLTLRLWDIYVLKGERVLLAGAYNLMKMHRKRLLKMNMEELVTTLQVELAKDFGYDDDTVIEALSVSMEELRKAKLDLPPPPDRNDPPEIPTKPFGLFVPSSVEQFIGRRTLESAQDLLHGNRGDSILRVPADGGPANVPTPVA</sequence>
<dbReference type="InterPro" id="IPR035969">
    <property type="entry name" value="Rab-GAP_TBC_sf"/>
</dbReference>
<dbReference type="FunFam" id="1.10.472.80:FF:000019">
    <property type="entry name" value="USP6 N-terminal like"/>
    <property type="match status" value="1"/>
</dbReference>
<keyword evidence="6" id="KW-0333">Golgi apparatus</keyword>
<evidence type="ECO:0000256" key="5">
    <source>
        <dbReference type="ARBA" id="ARBA00022990"/>
    </source>
</evidence>
<keyword evidence="7" id="KW-0968">Cytoplasmic vesicle</keyword>
<dbReference type="GO" id="GO:0031267">
    <property type="term" value="F:small GTPase binding"/>
    <property type="evidence" value="ECO:0007669"/>
    <property type="project" value="TreeGrafter"/>
</dbReference>
<dbReference type="InterPro" id="IPR050302">
    <property type="entry name" value="Rab_GAP_TBC_domain"/>
</dbReference>
<feature type="domain" description="Rab-GAP TBC" evidence="12">
    <location>
        <begin position="110"/>
        <end position="302"/>
    </location>
</feature>
<reference evidence="14" key="3">
    <citation type="submission" date="2015-06" db="UniProtKB">
        <authorList>
            <consortium name="EnsemblMetazoa"/>
        </authorList>
    </citation>
    <scope>IDENTIFICATION</scope>
</reference>
<evidence type="ECO:0000256" key="10">
    <source>
        <dbReference type="ARBA" id="ARBA00070172"/>
    </source>
</evidence>
<dbReference type="GO" id="GO:0005794">
    <property type="term" value="C:Golgi apparatus"/>
    <property type="evidence" value="ECO:0007669"/>
    <property type="project" value="UniProtKB-SubCell"/>
</dbReference>
<evidence type="ECO:0000256" key="9">
    <source>
        <dbReference type="ARBA" id="ARBA00064037"/>
    </source>
</evidence>
<dbReference type="OrthoDB" id="294251at2759"/>
<dbReference type="PANTHER" id="PTHR47219:SF19">
    <property type="entry name" value="USP6 N-TERMINAL-LIKE PROTEIN ISOFORM X1"/>
    <property type="match status" value="1"/>
</dbReference>
<reference evidence="15" key="1">
    <citation type="submission" date="2012-12" db="EMBL/GenBank/DDBJ databases">
        <authorList>
            <person name="Hellsten U."/>
            <person name="Grimwood J."/>
            <person name="Chapman J.A."/>
            <person name="Shapiro H."/>
            <person name="Aerts A."/>
            <person name="Otillar R.P."/>
            <person name="Terry A.Y."/>
            <person name="Boore J.L."/>
            <person name="Simakov O."/>
            <person name="Marletaz F."/>
            <person name="Cho S.-J."/>
            <person name="Edsinger-Gonzales E."/>
            <person name="Havlak P."/>
            <person name="Kuo D.-H."/>
            <person name="Larsson T."/>
            <person name="Lv J."/>
            <person name="Arendt D."/>
            <person name="Savage R."/>
            <person name="Osoegawa K."/>
            <person name="de Jong P."/>
            <person name="Lindberg D.R."/>
            <person name="Seaver E.C."/>
            <person name="Weisblat D.A."/>
            <person name="Putnam N.H."/>
            <person name="Grigoriev I.V."/>
            <person name="Rokhsar D.S."/>
        </authorList>
    </citation>
    <scope>NUCLEOTIDE SEQUENCE</scope>
    <source>
        <strain evidence="15">I ESC-2004</strain>
    </source>
</reference>
<evidence type="ECO:0000256" key="6">
    <source>
        <dbReference type="ARBA" id="ARBA00023034"/>
    </source>
</evidence>
<evidence type="ECO:0000256" key="11">
    <source>
        <dbReference type="SAM" id="MobiDB-lite"/>
    </source>
</evidence>
<dbReference type="Pfam" id="PF00566">
    <property type="entry name" value="RabGAP-TBC"/>
    <property type="match status" value="1"/>
</dbReference>
<dbReference type="FunFam" id="1.10.8.270:FF:000010">
    <property type="entry name" value="Putative USP6 N-terminal-like protein"/>
    <property type="match status" value="1"/>
</dbReference>
<name>R7T6M5_CAPTE</name>
<comment type="subunit">
    <text evidence="9">Interacts with EPS8.</text>
</comment>
<evidence type="ECO:0000256" key="2">
    <source>
        <dbReference type="ARBA" id="ARBA00004555"/>
    </source>
</evidence>
<dbReference type="PANTHER" id="PTHR47219">
    <property type="entry name" value="RAB GTPASE-ACTIVATING PROTEIN 1-LIKE"/>
    <property type="match status" value="1"/>
</dbReference>
<evidence type="ECO:0000256" key="4">
    <source>
        <dbReference type="ARBA" id="ARBA00022553"/>
    </source>
</evidence>
<keyword evidence="15" id="KW-1185">Reference proteome</keyword>
<dbReference type="FunCoup" id="R7T6M5">
    <property type="interactions" value="232"/>
</dbReference>
<organism evidence="13">
    <name type="scientific">Capitella teleta</name>
    <name type="common">Polychaete worm</name>
    <dbReference type="NCBI Taxonomy" id="283909"/>
    <lineage>
        <taxon>Eukaryota</taxon>
        <taxon>Metazoa</taxon>
        <taxon>Spiralia</taxon>
        <taxon>Lophotrochozoa</taxon>
        <taxon>Annelida</taxon>
        <taxon>Polychaeta</taxon>
        <taxon>Sedentaria</taxon>
        <taxon>Scolecida</taxon>
        <taxon>Capitellidae</taxon>
        <taxon>Capitella</taxon>
    </lineage>
</organism>
<keyword evidence="5" id="KW-0007">Acetylation</keyword>
<dbReference type="Gene3D" id="1.10.472.80">
    <property type="entry name" value="Ypt/Rab-GAP domain of gyp1p, domain 3"/>
    <property type="match status" value="1"/>
</dbReference>
<dbReference type="PROSITE" id="PS50086">
    <property type="entry name" value="TBC_RABGAP"/>
    <property type="match status" value="1"/>
</dbReference>
<keyword evidence="3" id="KW-0343">GTPase activation</keyword>
<dbReference type="AlphaFoldDB" id="R7T6M5"/>
<gene>
    <name evidence="13" type="ORF">CAPTEDRAFT_168356</name>
</gene>
<comment type="function">
    <text evidence="8">Acts as a GTPase-activating protein for RAB5A and RAB43. Involved in receptor trafficking. In complex with EPS8 inhibits internalization of EGFR. Involved in retrograde transport from the endocytic pathway to the Golgi apparatus. Involved in the transport of Shiga toxin from early and recycling endosomes to the trans-Golgi network. Required for structural integrity of the Golgi complex.</text>
</comment>
<evidence type="ECO:0000256" key="8">
    <source>
        <dbReference type="ARBA" id="ARBA00059926"/>
    </source>
</evidence>
<feature type="non-terminal residue" evidence="13">
    <location>
        <position position="432"/>
    </location>
</feature>
<dbReference type="HOGENOM" id="CLU_005350_10_0_1"/>
<evidence type="ECO:0000313" key="13">
    <source>
        <dbReference type="EMBL" id="ELT89018.1"/>
    </source>
</evidence>
<protein>
    <recommendedName>
        <fullName evidence="10">USP6 N-terminal-like protein</fullName>
    </recommendedName>
</protein>
<evidence type="ECO:0000256" key="7">
    <source>
        <dbReference type="ARBA" id="ARBA00023329"/>
    </source>
</evidence>
<dbReference type="Gene3D" id="1.10.8.270">
    <property type="entry name" value="putative rabgap domain of human tbc1 domain family member 14 like domains"/>
    <property type="match status" value="1"/>
</dbReference>
<feature type="region of interest" description="Disordered" evidence="11">
    <location>
        <begin position="363"/>
        <end position="382"/>
    </location>
</feature>
<dbReference type="OMA" id="MYFNEED"/>
<dbReference type="STRING" id="283909.R7T6M5"/>
<keyword evidence="4" id="KW-0597">Phosphoprotein</keyword>
<reference evidence="13 15" key="2">
    <citation type="journal article" date="2013" name="Nature">
        <title>Insights into bilaterian evolution from three spiralian genomes.</title>
        <authorList>
            <person name="Simakov O."/>
            <person name="Marletaz F."/>
            <person name="Cho S.J."/>
            <person name="Edsinger-Gonzales E."/>
            <person name="Havlak P."/>
            <person name="Hellsten U."/>
            <person name="Kuo D.H."/>
            <person name="Larsson T."/>
            <person name="Lv J."/>
            <person name="Arendt D."/>
            <person name="Savage R."/>
            <person name="Osoegawa K."/>
            <person name="de Jong P."/>
            <person name="Grimwood J."/>
            <person name="Chapman J.A."/>
            <person name="Shapiro H."/>
            <person name="Aerts A."/>
            <person name="Otillar R.P."/>
            <person name="Terry A.Y."/>
            <person name="Boore J.L."/>
            <person name="Grigoriev I.V."/>
            <person name="Lindberg D.R."/>
            <person name="Seaver E.C."/>
            <person name="Weisblat D.A."/>
            <person name="Putnam N.H."/>
            <person name="Rokhsar D.S."/>
        </authorList>
    </citation>
    <scope>NUCLEOTIDE SEQUENCE</scope>
    <source>
        <strain evidence="13 15">I ESC-2004</strain>
    </source>
</reference>
<dbReference type="EnsemblMetazoa" id="CapteT168356">
    <property type="protein sequence ID" value="CapteP168356"/>
    <property type="gene ID" value="CapteG168356"/>
</dbReference>
<dbReference type="InterPro" id="IPR000195">
    <property type="entry name" value="Rab-GAP-TBC_dom"/>
</dbReference>
<evidence type="ECO:0000313" key="15">
    <source>
        <dbReference type="Proteomes" id="UP000014760"/>
    </source>
</evidence>